<proteinExistence type="predicted"/>
<dbReference type="AlphaFoldDB" id="A0A195F5S2"/>
<keyword evidence="3" id="KW-1185">Reference proteome</keyword>
<dbReference type="Pfam" id="PF03372">
    <property type="entry name" value="Exo_endo_phos"/>
    <property type="match status" value="1"/>
</dbReference>
<reference evidence="2 3" key="1">
    <citation type="submission" date="2016-03" db="EMBL/GenBank/DDBJ databases">
        <title>Trachymyrmex septentrionalis WGS genome.</title>
        <authorList>
            <person name="Nygaard S."/>
            <person name="Hu H."/>
            <person name="Boomsma J."/>
            <person name="Zhang G."/>
        </authorList>
    </citation>
    <scope>NUCLEOTIDE SEQUENCE [LARGE SCALE GENOMIC DNA]</scope>
    <source>
        <strain evidence="2">Tsep2-gDNA-1</strain>
        <tissue evidence="2">Whole body</tissue>
    </source>
</reference>
<feature type="domain" description="Endonuclease/exonuclease/phosphatase" evidence="1">
    <location>
        <begin position="42"/>
        <end position="181"/>
    </location>
</feature>
<organism evidence="2 3">
    <name type="scientific">Trachymyrmex septentrionalis</name>
    <dbReference type="NCBI Taxonomy" id="34720"/>
    <lineage>
        <taxon>Eukaryota</taxon>
        <taxon>Metazoa</taxon>
        <taxon>Ecdysozoa</taxon>
        <taxon>Arthropoda</taxon>
        <taxon>Hexapoda</taxon>
        <taxon>Insecta</taxon>
        <taxon>Pterygota</taxon>
        <taxon>Neoptera</taxon>
        <taxon>Endopterygota</taxon>
        <taxon>Hymenoptera</taxon>
        <taxon>Apocrita</taxon>
        <taxon>Aculeata</taxon>
        <taxon>Formicoidea</taxon>
        <taxon>Formicidae</taxon>
        <taxon>Myrmicinae</taxon>
        <taxon>Trachymyrmex</taxon>
    </lineage>
</organism>
<dbReference type="GO" id="GO:0003824">
    <property type="term" value="F:catalytic activity"/>
    <property type="evidence" value="ECO:0007669"/>
    <property type="project" value="InterPro"/>
</dbReference>
<evidence type="ECO:0000313" key="2">
    <source>
        <dbReference type="EMBL" id="KYN35726.1"/>
    </source>
</evidence>
<name>A0A195F5S2_9HYME</name>
<dbReference type="InterPro" id="IPR005135">
    <property type="entry name" value="Endo/exonuclease/phosphatase"/>
</dbReference>
<dbReference type="STRING" id="34720.A0A195F5S2"/>
<dbReference type="SUPFAM" id="SSF56219">
    <property type="entry name" value="DNase I-like"/>
    <property type="match status" value="1"/>
</dbReference>
<dbReference type="InterPro" id="IPR036691">
    <property type="entry name" value="Endo/exonu/phosph_ase_sf"/>
</dbReference>
<evidence type="ECO:0000313" key="3">
    <source>
        <dbReference type="Proteomes" id="UP000078541"/>
    </source>
</evidence>
<evidence type="ECO:0000259" key="1">
    <source>
        <dbReference type="Pfam" id="PF03372"/>
    </source>
</evidence>
<sequence>MDSSGVKFSGGKLVPHSDLRVRTISGNSCRIKSKNGRNIKVGTWNVRSLYRSGAFQSMVGEVEKYGVEVVALQETRWAGEGSLNAGSYTLHYGGSEIHSLGIGFMINRKILSAVKDIKFINERLGLLVVQGRWYKIAIINVHAPTEDKDGEIKDGFYEELEHLVDQLPNDYMKIVVGDFNALARVTAFNRHNVVVFFDLSNVILPSAMTSNNITYSYRCTAIIQNRKDQHRYYIILCGVMMI</sequence>
<protein>
    <submittedName>
        <fullName evidence="2">Craniofacial development protein 2</fullName>
    </submittedName>
</protein>
<accession>A0A195F5S2</accession>
<dbReference type="EMBL" id="KQ981798">
    <property type="protein sequence ID" value="KYN35726.1"/>
    <property type="molecule type" value="Genomic_DNA"/>
</dbReference>
<gene>
    <name evidence="2" type="ORF">ALC56_09926</name>
</gene>
<dbReference type="Proteomes" id="UP000078541">
    <property type="component" value="Unassembled WGS sequence"/>
</dbReference>
<dbReference type="Gene3D" id="3.60.10.10">
    <property type="entry name" value="Endonuclease/exonuclease/phosphatase"/>
    <property type="match status" value="1"/>
</dbReference>